<dbReference type="Proteomes" id="UP000078046">
    <property type="component" value="Unassembled WGS sequence"/>
</dbReference>
<dbReference type="InterPro" id="IPR048720">
    <property type="entry name" value="PROPPIN"/>
</dbReference>
<keyword evidence="1" id="KW-0853">WD repeat</keyword>
<dbReference type="InterPro" id="IPR036322">
    <property type="entry name" value="WD40_repeat_dom_sf"/>
</dbReference>
<evidence type="ECO:0000313" key="4">
    <source>
        <dbReference type="EMBL" id="OAF70651.1"/>
    </source>
</evidence>
<accession>A0A177BAT9</accession>
<dbReference type="Pfam" id="PF21032">
    <property type="entry name" value="PROPPIN"/>
    <property type="match status" value="1"/>
</dbReference>
<dbReference type="EMBL" id="LWCA01000125">
    <property type="protein sequence ID" value="OAF70651.1"/>
    <property type="molecule type" value="Genomic_DNA"/>
</dbReference>
<name>A0A177BAT9_9BILA</name>
<reference evidence="4 5" key="1">
    <citation type="submission" date="2016-04" db="EMBL/GenBank/DDBJ databases">
        <title>The genome of Intoshia linei affirms orthonectids as highly simplified spiralians.</title>
        <authorList>
            <person name="Mikhailov K.V."/>
            <person name="Slusarev G.S."/>
            <person name="Nikitin M.A."/>
            <person name="Logacheva M.D."/>
            <person name="Penin A."/>
            <person name="Aleoshin V."/>
            <person name="Panchin Y.V."/>
        </authorList>
    </citation>
    <scope>NUCLEOTIDE SEQUENCE [LARGE SCALE GENOMIC DNA]</scope>
    <source>
        <strain evidence="4">Intl2013</strain>
        <tissue evidence="4">Whole animal</tissue>
    </source>
</reference>
<dbReference type="PANTHER" id="PTHR11227">
    <property type="entry name" value="WD-REPEAT PROTEIN INTERACTING WITH PHOSPHOINOSIDES WIPI -RELATED"/>
    <property type="match status" value="1"/>
</dbReference>
<dbReference type="SUPFAM" id="SSF50978">
    <property type="entry name" value="WD40 repeat-like"/>
    <property type="match status" value="1"/>
</dbReference>
<evidence type="ECO:0000313" key="5">
    <source>
        <dbReference type="Proteomes" id="UP000078046"/>
    </source>
</evidence>
<comment type="caution">
    <text evidence="4">The sequence shown here is derived from an EMBL/GenBank/DDBJ whole genome shotgun (WGS) entry which is preliminary data.</text>
</comment>
<comment type="similarity">
    <text evidence="3">Belongs to the WD repeat PROPPIN family.</text>
</comment>
<evidence type="ECO:0000256" key="2">
    <source>
        <dbReference type="ARBA" id="ARBA00022737"/>
    </source>
</evidence>
<organism evidence="4 5">
    <name type="scientific">Intoshia linei</name>
    <dbReference type="NCBI Taxonomy" id="1819745"/>
    <lineage>
        <taxon>Eukaryota</taxon>
        <taxon>Metazoa</taxon>
        <taxon>Spiralia</taxon>
        <taxon>Lophotrochozoa</taxon>
        <taxon>Mesozoa</taxon>
        <taxon>Orthonectida</taxon>
        <taxon>Rhopaluridae</taxon>
        <taxon>Intoshia</taxon>
    </lineage>
</organism>
<dbReference type="OrthoDB" id="1667587at2759"/>
<evidence type="ECO:0008006" key="6">
    <source>
        <dbReference type="Google" id="ProtNLM"/>
    </source>
</evidence>
<gene>
    <name evidence="4" type="ORF">A3Q56_01587</name>
</gene>
<sequence length="334" mass="37998">MNNIDRPTKTCLNSLTWNQNYTCFTVATDRGFMVYNVDPIDNGRYHSFNSGIKIACMLYRCNYVALVGTSDNVNNELNCYKVSMYDDNIKRFALELSFNDVIIDIKLTRKCIIVVLEFKIKIFTLNLNPVLIKEISTCRNFRGVCDVQTHGKINMLASLSDIDTKLFITDLEEVNENPKEIVAHDHSISFVTLNNTCSFIATSSIIGTIIRIFCIEDGSLIYEFRRGNKKATIFAINFSPNSEYLCLCSNRNTIHIFHLKESNLLRKSAKLKYPKSFTKIKMLTDLSFMGAVGTPSVDGNLPVTVLSMDGFYHRYNIKLSSCIVTREAVRDILL</sequence>
<dbReference type="InterPro" id="IPR015943">
    <property type="entry name" value="WD40/YVTN_repeat-like_dom_sf"/>
</dbReference>
<keyword evidence="2" id="KW-0677">Repeat</keyword>
<proteinExistence type="inferred from homology"/>
<evidence type="ECO:0000256" key="1">
    <source>
        <dbReference type="ARBA" id="ARBA00022574"/>
    </source>
</evidence>
<dbReference type="AlphaFoldDB" id="A0A177BAT9"/>
<keyword evidence="5" id="KW-1185">Reference proteome</keyword>
<dbReference type="Gene3D" id="2.130.10.10">
    <property type="entry name" value="YVTN repeat-like/Quinoprotein amine dehydrogenase"/>
    <property type="match status" value="1"/>
</dbReference>
<evidence type="ECO:0000256" key="3">
    <source>
        <dbReference type="ARBA" id="ARBA00025740"/>
    </source>
</evidence>
<protein>
    <recommendedName>
        <fullName evidence="6">WD repeat domain phosphoinositide-interacting protein 2</fullName>
    </recommendedName>
</protein>